<dbReference type="InterPro" id="IPR036689">
    <property type="entry name" value="ESAT-6-like_sf"/>
</dbReference>
<organism evidence="2 3">
    <name type="scientific">Streptomonospora wellingtoniae</name>
    <dbReference type="NCBI Taxonomy" id="3075544"/>
    <lineage>
        <taxon>Bacteria</taxon>
        <taxon>Bacillati</taxon>
        <taxon>Actinomycetota</taxon>
        <taxon>Actinomycetes</taxon>
        <taxon>Streptosporangiales</taxon>
        <taxon>Nocardiopsidaceae</taxon>
        <taxon>Streptomonospora</taxon>
    </lineage>
</organism>
<accession>A0ABU2KZI6</accession>
<name>A0ABU2KZI6_9ACTN</name>
<reference evidence="3" key="1">
    <citation type="submission" date="2023-07" db="EMBL/GenBank/DDBJ databases">
        <title>30 novel species of actinomycetes from the DSMZ collection.</title>
        <authorList>
            <person name="Nouioui I."/>
        </authorList>
    </citation>
    <scope>NUCLEOTIDE SEQUENCE [LARGE SCALE GENOMIC DNA]</scope>
    <source>
        <strain evidence="3">DSM 45055</strain>
    </source>
</reference>
<feature type="compositionally biased region" description="Polar residues" evidence="1">
    <location>
        <begin position="77"/>
        <end position="107"/>
    </location>
</feature>
<sequence length="107" mass="12114">MSGQTRSTEEANRLALEAMTDAHTTCNNVFSRVDSARDSLRPSWKGDASTVYQEALVQWLEELRLIVNDMGRKMEQWGSTSVSMRDTEDTNLTTSGRWMNELNPNQG</sequence>
<proteinExistence type="predicted"/>
<dbReference type="EMBL" id="JAVREK010000028">
    <property type="protein sequence ID" value="MDT0304704.1"/>
    <property type="molecule type" value="Genomic_DNA"/>
</dbReference>
<keyword evidence="3" id="KW-1185">Reference proteome</keyword>
<dbReference type="Proteomes" id="UP001183226">
    <property type="component" value="Unassembled WGS sequence"/>
</dbReference>
<gene>
    <name evidence="2" type="ORF">RM446_21500</name>
</gene>
<dbReference type="RefSeq" id="WP_311547208.1">
    <property type="nucleotide sequence ID" value="NZ_JAVREK010000028.1"/>
</dbReference>
<dbReference type="InterPro" id="IPR010310">
    <property type="entry name" value="T7SS_ESAT-6-like"/>
</dbReference>
<dbReference type="SUPFAM" id="SSF140453">
    <property type="entry name" value="EsxAB dimer-like"/>
    <property type="match status" value="1"/>
</dbReference>
<protein>
    <submittedName>
        <fullName evidence="2">WXG100 family type VII secretion target</fullName>
    </submittedName>
</protein>
<evidence type="ECO:0000313" key="3">
    <source>
        <dbReference type="Proteomes" id="UP001183226"/>
    </source>
</evidence>
<evidence type="ECO:0000313" key="2">
    <source>
        <dbReference type="EMBL" id="MDT0304704.1"/>
    </source>
</evidence>
<feature type="region of interest" description="Disordered" evidence="1">
    <location>
        <begin position="76"/>
        <end position="107"/>
    </location>
</feature>
<dbReference type="Pfam" id="PF06013">
    <property type="entry name" value="WXG100"/>
    <property type="match status" value="1"/>
</dbReference>
<comment type="caution">
    <text evidence="2">The sequence shown here is derived from an EMBL/GenBank/DDBJ whole genome shotgun (WGS) entry which is preliminary data.</text>
</comment>
<evidence type="ECO:0000256" key="1">
    <source>
        <dbReference type="SAM" id="MobiDB-lite"/>
    </source>
</evidence>
<dbReference type="Gene3D" id="1.10.287.1060">
    <property type="entry name" value="ESAT-6-like"/>
    <property type="match status" value="1"/>
</dbReference>